<dbReference type="InterPro" id="IPR012875">
    <property type="entry name" value="SDHF4"/>
</dbReference>
<reference evidence="5" key="1">
    <citation type="journal article" date="2013" name="Nature">
        <title>Pan genome of the phytoplankton Emiliania underpins its global distribution.</title>
        <authorList>
            <person name="Read B.A."/>
            <person name="Kegel J."/>
            <person name="Klute M.J."/>
            <person name="Kuo A."/>
            <person name="Lefebvre S.C."/>
            <person name="Maumus F."/>
            <person name="Mayer C."/>
            <person name="Miller J."/>
            <person name="Monier A."/>
            <person name="Salamov A."/>
            <person name="Young J."/>
            <person name="Aguilar M."/>
            <person name="Claverie J.M."/>
            <person name="Frickenhaus S."/>
            <person name="Gonzalez K."/>
            <person name="Herman E.K."/>
            <person name="Lin Y.C."/>
            <person name="Napier J."/>
            <person name="Ogata H."/>
            <person name="Sarno A.F."/>
            <person name="Shmutz J."/>
            <person name="Schroeder D."/>
            <person name="de Vargas C."/>
            <person name="Verret F."/>
            <person name="von Dassow P."/>
            <person name="Valentin K."/>
            <person name="Van de Peer Y."/>
            <person name="Wheeler G."/>
            <person name="Dacks J.B."/>
            <person name="Delwiche C.F."/>
            <person name="Dyhrman S.T."/>
            <person name="Glockner G."/>
            <person name="John U."/>
            <person name="Richards T."/>
            <person name="Worden A.Z."/>
            <person name="Zhang X."/>
            <person name="Grigoriev I.V."/>
            <person name="Allen A.E."/>
            <person name="Bidle K."/>
            <person name="Borodovsky M."/>
            <person name="Bowler C."/>
            <person name="Brownlee C."/>
            <person name="Cock J.M."/>
            <person name="Elias M."/>
            <person name="Gladyshev V.N."/>
            <person name="Groth M."/>
            <person name="Guda C."/>
            <person name="Hadaegh A."/>
            <person name="Iglesias-Rodriguez M.D."/>
            <person name="Jenkins J."/>
            <person name="Jones B.M."/>
            <person name="Lawson T."/>
            <person name="Leese F."/>
            <person name="Lindquist E."/>
            <person name="Lobanov A."/>
            <person name="Lomsadze A."/>
            <person name="Malik S.B."/>
            <person name="Marsh M.E."/>
            <person name="Mackinder L."/>
            <person name="Mock T."/>
            <person name="Mueller-Roeber B."/>
            <person name="Pagarete A."/>
            <person name="Parker M."/>
            <person name="Probert I."/>
            <person name="Quesneville H."/>
            <person name="Raines C."/>
            <person name="Rensing S.A."/>
            <person name="Riano-Pachon D.M."/>
            <person name="Richier S."/>
            <person name="Rokitta S."/>
            <person name="Shiraiwa Y."/>
            <person name="Soanes D.M."/>
            <person name="van der Giezen M."/>
            <person name="Wahlund T.M."/>
            <person name="Williams B."/>
            <person name="Wilson W."/>
            <person name="Wolfe G."/>
            <person name="Wurch L.L."/>
        </authorList>
    </citation>
    <scope>NUCLEOTIDE SEQUENCE</scope>
</reference>
<feature type="compositionally biased region" description="Basic and acidic residues" evidence="3">
    <location>
        <begin position="106"/>
        <end position="119"/>
    </location>
</feature>
<feature type="region of interest" description="Disordered" evidence="3">
    <location>
        <begin position="80"/>
        <end position="119"/>
    </location>
</feature>
<dbReference type="STRING" id="2903.R1D5M0"/>
<evidence type="ECO:0000256" key="1">
    <source>
        <dbReference type="ARBA" id="ARBA00005701"/>
    </source>
</evidence>
<dbReference type="PANTHER" id="PTHR28524">
    <property type="entry name" value="SUCCINATE DEHYDROGENASE ASSEMBLY FACTOR 4, MITOCHONDRIAL"/>
    <property type="match status" value="1"/>
</dbReference>
<dbReference type="EnsemblProtists" id="EOD06201">
    <property type="protein sequence ID" value="EOD06201"/>
    <property type="gene ID" value="EMIHUDRAFT_446544"/>
</dbReference>
<dbReference type="AlphaFoldDB" id="A0A0D3I4L6"/>
<comment type="similarity">
    <text evidence="1">Belongs to the SDHAF4 family.</text>
</comment>
<organism evidence="4 5">
    <name type="scientific">Emiliania huxleyi (strain CCMP1516)</name>
    <dbReference type="NCBI Taxonomy" id="280463"/>
    <lineage>
        <taxon>Eukaryota</taxon>
        <taxon>Haptista</taxon>
        <taxon>Haptophyta</taxon>
        <taxon>Prymnesiophyceae</taxon>
        <taxon>Isochrysidales</taxon>
        <taxon>Noelaerhabdaceae</taxon>
        <taxon>Emiliania</taxon>
    </lineage>
</organism>
<sequence length="119" mass="12968">MPPALRARAAAVAVRHSCLPRLSHASAVRRLCSLPPLDTAPSPEIAAKEARRRAMVDEVARVQKQLEAQTVAEVEAALRFRQTQPDQSQPAVADEIGGPTGSEPTRFGDWERKGRTSDF</sequence>
<dbReference type="GeneID" id="17252352"/>
<evidence type="ECO:0000256" key="3">
    <source>
        <dbReference type="SAM" id="MobiDB-lite"/>
    </source>
</evidence>
<dbReference type="RefSeq" id="XP_005758630.1">
    <property type="nucleotide sequence ID" value="XM_005758573.1"/>
</dbReference>
<evidence type="ECO:0000313" key="5">
    <source>
        <dbReference type="Proteomes" id="UP000013827"/>
    </source>
</evidence>
<evidence type="ECO:0000313" key="4">
    <source>
        <dbReference type="EnsemblProtists" id="EOD06201"/>
    </source>
</evidence>
<name>A0A0D3I4L6_EMIH1</name>
<dbReference type="GO" id="GO:0034553">
    <property type="term" value="P:mitochondrial respiratory chain complex II assembly"/>
    <property type="evidence" value="ECO:0007669"/>
    <property type="project" value="TreeGrafter"/>
</dbReference>
<reference evidence="4" key="2">
    <citation type="submission" date="2024-10" db="UniProtKB">
        <authorList>
            <consortium name="EnsemblProtists"/>
        </authorList>
    </citation>
    <scope>IDENTIFICATION</scope>
</reference>
<protein>
    <recommendedName>
        <fullName evidence="2">Succinate dehydrogenase assembly factor 4, mitochondrial</fullName>
    </recommendedName>
</protein>
<dbReference type="GO" id="GO:0005739">
    <property type="term" value="C:mitochondrion"/>
    <property type="evidence" value="ECO:0007669"/>
    <property type="project" value="TreeGrafter"/>
</dbReference>
<feature type="compositionally biased region" description="Polar residues" evidence="3">
    <location>
        <begin position="81"/>
        <end position="90"/>
    </location>
</feature>
<proteinExistence type="inferred from homology"/>
<dbReference type="Pfam" id="PF07896">
    <property type="entry name" value="DUF1674"/>
    <property type="match status" value="1"/>
</dbReference>
<dbReference type="HOGENOM" id="CLU_2065908_0_0_1"/>
<dbReference type="PaxDb" id="2903-EOD06201"/>
<dbReference type="PANTHER" id="PTHR28524:SF3">
    <property type="entry name" value="SUCCINATE DEHYDROGENASE ASSEMBLY FACTOR 4, MITOCHONDRIAL"/>
    <property type="match status" value="1"/>
</dbReference>
<dbReference type="KEGG" id="ehx:EMIHUDRAFT_446544"/>
<accession>A0A0D3I4L6</accession>
<keyword evidence="5" id="KW-1185">Reference proteome</keyword>
<evidence type="ECO:0000256" key="2">
    <source>
        <dbReference type="ARBA" id="ARBA00022170"/>
    </source>
</evidence>
<dbReference type="Proteomes" id="UP000013827">
    <property type="component" value="Unassembled WGS sequence"/>
</dbReference>